<feature type="transmembrane region" description="Helical" evidence="1">
    <location>
        <begin position="1092"/>
        <end position="1116"/>
    </location>
</feature>
<dbReference type="InterPro" id="IPR039524">
    <property type="entry name" value="PIGO/GPI13"/>
</dbReference>
<feature type="transmembrane region" description="Helical" evidence="1">
    <location>
        <begin position="12"/>
        <end position="33"/>
    </location>
</feature>
<protein>
    <recommendedName>
        <fullName evidence="4">GPI ethanolamine phosphate transferase 3</fullName>
    </recommendedName>
</protein>
<feature type="transmembrane region" description="Helical" evidence="1">
    <location>
        <begin position="663"/>
        <end position="680"/>
    </location>
</feature>
<dbReference type="GO" id="GO:0006506">
    <property type="term" value="P:GPI anchor biosynthetic process"/>
    <property type="evidence" value="ECO:0007669"/>
    <property type="project" value="InterPro"/>
</dbReference>
<feature type="transmembrane region" description="Helical" evidence="1">
    <location>
        <begin position="825"/>
        <end position="844"/>
    </location>
</feature>
<proteinExistence type="predicted"/>
<evidence type="ECO:0000313" key="2">
    <source>
        <dbReference type="EMBL" id="AFZ80390.1"/>
    </source>
</evidence>
<reference evidence="2 3" key="1">
    <citation type="journal article" date="2012" name="BMC Genomics">
        <title>Comparative genomic analysis and phylogenetic position of Theileria equi.</title>
        <authorList>
            <person name="Kappmeyer L.S."/>
            <person name="Thiagarajan M."/>
            <person name="Herndon D.R."/>
            <person name="Ramsay J.D."/>
            <person name="Caler E."/>
            <person name="Djikeng A."/>
            <person name="Gillespie J.J."/>
            <person name="Lau A.O."/>
            <person name="Roalson E.H."/>
            <person name="Silva J.C."/>
            <person name="Silva M.G."/>
            <person name="Suarez C.E."/>
            <person name="Ueti M.W."/>
            <person name="Nene V.M."/>
            <person name="Mealey R.H."/>
            <person name="Knowles D.P."/>
            <person name="Brayton K.A."/>
        </authorList>
    </citation>
    <scope>NUCLEOTIDE SEQUENCE [LARGE SCALE GENOMIC DNA]</scope>
    <source>
        <strain evidence="2 3">WA</strain>
    </source>
</reference>
<evidence type="ECO:0000313" key="3">
    <source>
        <dbReference type="Proteomes" id="UP000031512"/>
    </source>
</evidence>
<dbReference type="GO" id="GO:0051377">
    <property type="term" value="F:mannose-ethanolamine phosphotransferase activity"/>
    <property type="evidence" value="ECO:0007669"/>
    <property type="project" value="TreeGrafter"/>
</dbReference>
<keyword evidence="1" id="KW-0472">Membrane</keyword>
<dbReference type="RefSeq" id="XP_004830056.1">
    <property type="nucleotide sequence ID" value="XM_004829999.1"/>
</dbReference>
<dbReference type="EMBL" id="CP001669">
    <property type="protein sequence ID" value="AFZ80390.1"/>
    <property type="molecule type" value="Genomic_DNA"/>
</dbReference>
<dbReference type="GO" id="GO:0005789">
    <property type="term" value="C:endoplasmic reticulum membrane"/>
    <property type="evidence" value="ECO:0007669"/>
    <property type="project" value="TreeGrafter"/>
</dbReference>
<dbReference type="eggNOG" id="KOG2126">
    <property type="taxonomic scope" value="Eukaryota"/>
</dbReference>
<organism evidence="2 3">
    <name type="scientific">Theileria equi strain WA</name>
    <dbReference type="NCBI Taxonomy" id="1537102"/>
    <lineage>
        <taxon>Eukaryota</taxon>
        <taxon>Sar</taxon>
        <taxon>Alveolata</taxon>
        <taxon>Apicomplexa</taxon>
        <taxon>Aconoidasida</taxon>
        <taxon>Piroplasmida</taxon>
        <taxon>Theileriidae</taxon>
        <taxon>Theileria</taxon>
    </lineage>
</organism>
<dbReference type="InterPro" id="IPR017850">
    <property type="entry name" value="Alkaline_phosphatase_core_sf"/>
</dbReference>
<dbReference type="OrthoDB" id="272139at2759"/>
<dbReference type="PANTHER" id="PTHR23071">
    <property type="entry name" value="PHOSPHATIDYLINOSITOL GLYCAN"/>
    <property type="match status" value="1"/>
</dbReference>
<sequence length="1156" mass="131987">MAIRGSNANAVVLTTTICLVILFNFVSVLMFYLNFEGKNIFMPYYSDRNIVPFPLLFKEFDLSNKDAIRSSVGRGRPRDELCSRRVLPEYDTYRLNGEGVLEHVNSRSFWVSKDMPPGWLSYTAVDKLVLTLLDAYRFDYVIYDTMLDNESEDTRTIFTNHMTFIRDRMEHSEVQLRDRLYKLKCPHPTITVSAVKAILSGDTRSVGAMTDNLNPGKLSLDHIPNQCHCNNLEINLIGDVTSYNLATDCFKTSITNMDANTVNDIYVADNLVYENYKDYLDRSDILLLHLVGMDHLGHCGGRLTKEMTNVMKNYNIFTRDLLDACGKLNNYMLFFFGDHGQRTNGSHGRDSVEEVETFLWIHTDHPLREYKPETCPISETPAGYRVHHSSLNGQVPLNYNVGEETHMNLAATVSLLSNIPVPFHSEGTLISSSVPLIRGKDGNIDQGLSSKFYIQLHHVNLHQLLRNIDALSTKIEPNKYKRQSANVQVMRLQLANLYILVRLLDSLDGEVDTFKDVEAVYNSYANMCKSMSKISGKLINQFTRAFTFHYLYTSILIQYVGLIVLVYCVAFSLGYYQYSKSGVKEVDRSRGYIIDQIKIRLLRNVALSLAISLFLSATFEVDIPIRGHTIHVSWPLDNFITHLAKRYTGSFERMFVIEESTSIFNFSILFTSIMTLLFLYDSPLLFSSIKNFNSCTLFLESSETVKSSPIGVFFHSLGSYNFRHVSLIVYAIIFVMVLVSECALYSHDTISRHLFIICLLAEFVPVLFREGDDELFKTVRRRLLIICVTCKVASFFHDYRLFMYASSLPPEFWIKVETFMGNFEIGALSLAIFYLLSIKVTRYFGTEQKDPFLSHISACTSTFKAKGFLIFSWTMQFLLVLLNFGSKMQHSLSKIDGILHSLYNAYNIKTFTSVLFAWKAIVVSLISSLLLITNPFHLFFKKGSKHRLESILILVIPNWCWLLFLFIGPKRSLHVLFAIICMYHSCALIITNNKRIHLSHSLIINSLADVFYFSSGHIDLLTELPFEAGFILTSTYVWYFSDTGAFFNVSGMYILGSLVLMFTYLSLASLNHDLESNSKKMHVPKKSFKLQSISHIITLCLLLFSALMFVTLVIILKLHQTPCIADLSFPKAYFVFVKNIVNIGTQCIIFMAAAIF</sequence>
<feature type="transmembrane region" description="Helical" evidence="1">
    <location>
        <begin position="973"/>
        <end position="991"/>
    </location>
</feature>
<feature type="transmembrane region" description="Helical" evidence="1">
    <location>
        <begin position="916"/>
        <end position="936"/>
    </location>
</feature>
<dbReference type="Gene3D" id="3.40.720.10">
    <property type="entry name" value="Alkaline Phosphatase, subunit A"/>
    <property type="match status" value="1"/>
</dbReference>
<dbReference type="AlphaFoldDB" id="L0AXX2"/>
<gene>
    <name evidence="2" type="ORF">BEWA_032430</name>
</gene>
<evidence type="ECO:0000256" key="1">
    <source>
        <dbReference type="SAM" id="Phobius"/>
    </source>
</evidence>
<dbReference type="PANTHER" id="PTHR23071:SF1">
    <property type="entry name" value="GPI ETHANOLAMINE PHOSPHATE TRANSFERASE 3"/>
    <property type="match status" value="1"/>
</dbReference>
<dbReference type="STRING" id="1537102.L0AXX2"/>
<dbReference type="Proteomes" id="UP000031512">
    <property type="component" value="Chromosome 1"/>
</dbReference>
<dbReference type="VEuPathDB" id="PiroplasmaDB:BEWA_032430"/>
<feature type="transmembrane region" description="Helical" evidence="1">
    <location>
        <begin position="865"/>
        <end position="884"/>
    </location>
</feature>
<feature type="transmembrane region" description="Helical" evidence="1">
    <location>
        <begin position="948"/>
        <end position="967"/>
    </location>
</feature>
<feature type="transmembrane region" description="Helical" evidence="1">
    <location>
        <begin position="1020"/>
        <end position="1039"/>
    </location>
</feature>
<accession>L0AXX2</accession>
<keyword evidence="3" id="KW-1185">Reference proteome</keyword>
<keyword evidence="1" id="KW-1133">Transmembrane helix</keyword>
<feature type="transmembrane region" description="Helical" evidence="1">
    <location>
        <begin position="1051"/>
        <end position="1071"/>
    </location>
</feature>
<feature type="transmembrane region" description="Helical" evidence="1">
    <location>
        <begin position="727"/>
        <end position="747"/>
    </location>
</feature>
<dbReference type="KEGG" id="beq:BEWA_032430"/>
<dbReference type="GeneID" id="15803870"/>
<feature type="transmembrane region" description="Helical" evidence="1">
    <location>
        <begin position="556"/>
        <end position="578"/>
    </location>
</feature>
<feature type="transmembrane region" description="Helical" evidence="1">
    <location>
        <begin position="1136"/>
        <end position="1155"/>
    </location>
</feature>
<dbReference type="SUPFAM" id="SSF53649">
    <property type="entry name" value="Alkaline phosphatase-like"/>
    <property type="match status" value="1"/>
</dbReference>
<evidence type="ECO:0008006" key="4">
    <source>
        <dbReference type="Google" id="ProtNLM"/>
    </source>
</evidence>
<name>L0AXX2_THEEQ</name>
<keyword evidence="1" id="KW-0812">Transmembrane</keyword>